<evidence type="ECO:0000256" key="1">
    <source>
        <dbReference type="ARBA" id="ARBA00004202"/>
    </source>
</evidence>
<dbReference type="Gene3D" id="3.40.50.300">
    <property type="entry name" value="P-loop containing nucleotide triphosphate hydrolases"/>
    <property type="match status" value="1"/>
</dbReference>
<dbReference type="AlphaFoldDB" id="A0A0D8FUL0"/>
<evidence type="ECO:0000256" key="4">
    <source>
        <dbReference type="ARBA" id="ARBA00022475"/>
    </source>
</evidence>
<dbReference type="InterPro" id="IPR003593">
    <property type="entry name" value="AAA+_ATPase"/>
</dbReference>
<reference evidence="11 12" key="1">
    <citation type="submission" date="2015-01" db="EMBL/GenBank/DDBJ databases">
        <title>Draft genome of the acidophilic iron oxidizer Ferrimicrobium acidiphilum strain T23.</title>
        <authorList>
            <person name="Poehlein A."/>
            <person name="Eisen S."/>
            <person name="Schloemann M."/>
            <person name="Johnson B.D."/>
            <person name="Daniel R."/>
            <person name="Muehling M."/>
        </authorList>
    </citation>
    <scope>NUCLEOTIDE SEQUENCE [LARGE SCALE GENOMIC DNA]</scope>
    <source>
        <strain evidence="11 12">T23</strain>
    </source>
</reference>
<dbReference type="GO" id="GO:0005524">
    <property type="term" value="F:ATP binding"/>
    <property type="evidence" value="ECO:0007669"/>
    <property type="project" value="UniProtKB-KW"/>
</dbReference>
<dbReference type="FunFam" id="3.40.50.300:FF:000589">
    <property type="entry name" value="ABC transporter, ATP-binding subunit"/>
    <property type="match status" value="1"/>
</dbReference>
<dbReference type="GO" id="GO:0046677">
    <property type="term" value="P:response to antibiotic"/>
    <property type="evidence" value="ECO:0007669"/>
    <property type="project" value="UniProtKB-KW"/>
</dbReference>
<accession>A0A0D8FUL0</accession>
<evidence type="ECO:0000256" key="5">
    <source>
        <dbReference type="ARBA" id="ARBA00022741"/>
    </source>
</evidence>
<dbReference type="PROSITE" id="PS50893">
    <property type="entry name" value="ABC_TRANSPORTER_2"/>
    <property type="match status" value="1"/>
</dbReference>
<protein>
    <submittedName>
        <fullName evidence="11">Daunorubicin/doxorubicin resistance ATP-binding protein DrrA</fullName>
        <ecNumber evidence="11">3.6.3.-</ecNumber>
    </submittedName>
</protein>
<keyword evidence="7" id="KW-1278">Translocase</keyword>
<sequence length="321" mass="34475">MVAPEFDTQNPAIEVNELVKTYPGSITAVKGVSFSIPRGGIYGLLGPNGAGKTTTFGMITTRVIPTSGTVTINGIDVVARPAAAKSLLGVVPQSNTLDRSLSVRENLTFHGRYFGMTTKVARTKTDQLLEQFRLRERANAPVGALSGGMAQRLMVARAVMHSPTILVLDEPTTGLDPQSRLALWQILRDLNAAGQTILLSTHYMDEADELCEAIAIMDHGQILALDTPEALKRSYAKQAQISLDLQGADQGLVEVLTKSLPGTTIGFVGSKLTISTADPTDLLPMLVKELVAMEISYRNLSVKQGSLESVFLALTGRDLRE</sequence>
<keyword evidence="9" id="KW-0046">Antibiotic resistance</keyword>
<evidence type="ECO:0000256" key="3">
    <source>
        <dbReference type="ARBA" id="ARBA00022448"/>
    </source>
</evidence>
<dbReference type="PATRIC" id="fig|1121877.4.peg.1411"/>
<name>A0A0D8FUL0_9ACTN</name>
<evidence type="ECO:0000256" key="6">
    <source>
        <dbReference type="ARBA" id="ARBA00022840"/>
    </source>
</evidence>
<keyword evidence="8" id="KW-0472">Membrane</keyword>
<feature type="domain" description="ABC transporter" evidence="10">
    <location>
        <begin position="13"/>
        <end position="244"/>
    </location>
</feature>
<dbReference type="GO" id="GO:0005886">
    <property type="term" value="C:plasma membrane"/>
    <property type="evidence" value="ECO:0007669"/>
    <property type="project" value="UniProtKB-SubCell"/>
</dbReference>
<dbReference type="EC" id="3.6.3.-" evidence="11"/>
<organism evidence="11 12">
    <name type="scientific">Ferrimicrobium acidiphilum DSM 19497</name>
    <dbReference type="NCBI Taxonomy" id="1121877"/>
    <lineage>
        <taxon>Bacteria</taxon>
        <taxon>Bacillati</taxon>
        <taxon>Actinomycetota</taxon>
        <taxon>Acidimicrobiia</taxon>
        <taxon>Acidimicrobiales</taxon>
        <taxon>Acidimicrobiaceae</taxon>
        <taxon>Ferrimicrobium</taxon>
    </lineage>
</organism>
<dbReference type="InterPro" id="IPR017871">
    <property type="entry name" value="ABC_transporter-like_CS"/>
</dbReference>
<dbReference type="InterPro" id="IPR003439">
    <property type="entry name" value="ABC_transporter-like_ATP-bd"/>
</dbReference>
<dbReference type="GeneID" id="78372507"/>
<dbReference type="EMBL" id="JXUW01000009">
    <property type="protein sequence ID" value="KJE76960.1"/>
    <property type="molecule type" value="Genomic_DNA"/>
</dbReference>
<evidence type="ECO:0000313" key="12">
    <source>
        <dbReference type="Proteomes" id="UP000032336"/>
    </source>
</evidence>
<keyword evidence="5" id="KW-0547">Nucleotide-binding</keyword>
<dbReference type="OrthoDB" id="3452254at2"/>
<dbReference type="SUPFAM" id="SSF52540">
    <property type="entry name" value="P-loop containing nucleoside triphosphate hydrolases"/>
    <property type="match status" value="1"/>
</dbReference>
<dbReference type="InterPro" id="IPR050763">
    <property type="entry name" value="ABC_transporter_ATP-binding"/>
</dbReference>
<dbReference type="eggNOG" id="COG1131">
    <property type="taxonomic scope" value="Bacteria"/>
</dbReference>
<evidence type="ECO:0000256" key="7">
    <source>
        <dbReference type="ARBA" id="ARBA00022967"/>
    </source>
</evidence>
<keyword evidence="4" id="KW-1003">Cell membrane</keyword>
<comment type="similarity">
    <text evidence="2">Belongs to the ABC transporter superfamily.</text>
</comment>
<dbReference type="STRING" id="1121877.FEAC_12850"/>
<proteinExistence type="inferred from homology"/>
<dbReference type="RefSeq" id="WP_052565805.1">
    <property type="nucleotide sequence ID" value="NZ_JQKF01000018.1"/>
</dbReference>
<keyword evidence="6 11" id="KW-0067">ATP-binding</keyword>
<dbReference type="SMART" id="SM00382">
    <property type="entry name" value="AAA"/>
    <property type="match status" value="1"/>
</dbReference>
<dbReference type="PROSITE" id="PS00211">
    <property type="entry name" value="ABC_TRANSPORTER_1"/>
    <property type="match status" value="1"/>
</dbReference>
<gene>
    <name evidence="11" type="primary">drrA2</name>
    <name evidence="11" type="ORF">FEAC_12850</name>
</gene>
<dbReference type="GO" id="GO:0016887">
    <property type="term" value="F:ATP hydrolysis activity"/>
    <property type="evidence" value="ECO:0007669"/>
    <property type="project" value="InterPro"/>
</dbReference>
<dbReference type="PANTHER" id="PTHR42711:SF5">
    <property type="entry name" value="ABC TRANSPORTER ATP-BINDING PROTEIN NATA"/>
    <property type="match status" value="1"/>
</dbReference>
<dbReference type="InterPro" id="IPR027417">
    <property type="entry name" value="P-loop_NTPase"/>
</dbReference>
<keyword evidence="3" id="KW-0813">Transport</keyword>
<comment type="caution">
    <text evidence="11">The sequence shown here is derived from an EMBL/GenBank/DDBJ whole genome shotgun (WGS) entry which is preliminary data.</text>
</comment>
<keyword evidence="12" id="KW-1185">Reference proteome</keyword>
<evidence type="ECO:0000259" key="10">
    <source>
        <dbReference type="PROSITE" id="PS50893"/>
    </source>
</evidence>
<comment type="subcellular location">
    <subcellularLocation>
        <location evidence="1">Cell membrane</location>
        <topology evidence="1">Peripheral membrane protein</topology>
    </subcellularLocation>
</comment>
<dbReference type="Pfam" id="PF00005">
    <property type="entry name" value="ABC_tran"/>
    <property type="match status" value="1"/>
</dbReference>
<dbReference type="PANTHER" id="PTHR42711">
    <property type="entry name" value="ABC TRANSPORTER ATP-BINDING PROTEIN"/>
    <property type="match status" value="1"/>
</dbReference>
<keyword evidence="11" id="KW-0378">Hydrolase</keyword>
<evidence type="ECO:0000256" key="2">
    <source>
        <dbReference type="ARBA" id="ARBA00005417"/>
    </source>
</evidence>
<evidence type="ECO:0000256" key="9">
    <source>
        <dbReference type="ARBA" id="ARBA00023251"/>
    </source>
</evidence>
<dbReference type="Proteomes" id="UP000032336">
    <property type="component" value="Unassembled WGS sequence"/>
</dbReference>
<evidence type="ECO:0000313" key="11">
    <source>
        <dbReference type="EMBL" id="KJE76960.1"/>
    </source>
</evidence>
<evidence type="ECO:0000256" key="8">
    <source>
        <dbReference type="ARBA" id="ARBA00023136"/>
    </source>
</evidence>